<keyword evidence="4" id="KW-1185">Reference proteome</keyword>
<protein>
    <recommendedName>
        <fullName evidence="2">NACHT domain-containing protein</fullName>
    </recommendedName>
</protein>
<dbReference type="Proteomes" id="UP001271007">
    <property type="component" value="Unassembled WGS sequence"/>
</dbReference>
<dbReference type="InterPro" id="IPR007111">
    <property type="entry name" value="NACHT_NTPase"/>
</dbReference>
<dbReference type="Gene3D" id="3.40.50.300">
    <property type="entry name" value="P-loop containing nucleotide triphosphate hydrolases"/>
    <property type="match status" value="1"/>
</dbReference>
<dbReference type="InterPro" id="IPR056884">
    <property type="entry name" value="NPHP3-like_N"/>
</dbReference>
<evidence type="ECO:0000313" key="3">
    <source>
        <dbReference type="EMBL" id="KAK3046607.1"/>
    </source>
</evidence>
<evidence type="ECO:0000256" key="1">
    <source>
        <dbReference type="ARBA" id="ARBA00022737"/>
    </source>
</evidence>
<dbReference type="PROSITE" id="PS50837">
    <property type="entry name" value="NACHT"/>
    <property type="match status" value="1"/>
</dbReference>
<evidence type="ECO:0000313" key="4">
    <source>
        <dbReference type="Proteomes" id="UP001271007"/>
    </source>
</evidence>
<dbReference type="PANTHER" id="PTHR10039:SF5">
    <property type="entry name" value="NACHT DOMAIN-CONTAINING PROTEIN"/>
    <property type="match status" value="1"/>
</dbReference>
<organism evidence="3 4">
    <name type="scientific">Extremus antarcticus</name>
    <dbReference type="NCBI Taxonomy" id="702011"/>
    <lineage>
        <taxon>Eukaryota</taxon>
        <taxon>Fungi</taxon>
        <taxon>Dikarya</taxon>
        <taxon>Ascomycota</taxon>
        <taxon>Pezizomycotina</taxon>
        <taxon>Dothideomycetes</taxon>
        <taxon>Dothideomycetidae</taxon>
        <taxon>Mycosphaerellales</taxon>
        <taxon>Extremaceae</taxon>
        <taxon>Extremus</taxon>
    </lineage>
</organism>
<comment type="caution">
    <text evidence="3">The sequence shown here is derived from an EMBL/GenBank/DDBJ whole genome shotgun (WGS) entry which is preliminary data.</text>
</comment>
<dbReference type="InterPro" id="IPR027417">
    <property type="entry name" value="P-loop_NTPase"/>
</dbReference>
<reference evidence="3" key="1">
    <citation type="submission" date="2023-04" db="EMBL/GenBank/DDBJ databases">
        <title>Black Yeasts Isolated from many extreme environments.</title>
        <authorList>
            <person name="Coleine C."/>
            <person name="Stajich J.E."/>
            <person name="Selbmann L."/>
        </authorList>
    </citation>
    <scope>NUCLEOTIDE SEQUENCE</scope>
    <source>
        <strain evidence="3">CCFEE 5312</strain>
    </source>
</reference>
<gene>
    <name evidence="3" type="ORF">LTR09_011955</name>
</gene>
<accession>A0AAJ0G4Q2</accession>
<keyword evidence="1" id="KW-0677">Repeat</keyword>
<sequence length="521" mass="59803">MALASVSFDQMDARYDNVEDAQRTTCEWVLRNPAYVAWNERDNPPRHRILWIAGKPGAGKSTLMKFALAQAKNSVLEDEIVLSFFFDARGDDLEKTTLGVYRVLLYQLLNKAPDLQSVLDNFDASDLSQAKSPTWSLDMLQEFLSAAMQGLGQRRVKCFIDALDECNEEQVRDMVEYLENLGEHILSDDSRLHICFASRHYPTIEIHNNWRLVLEDEAGHAEDLKKYIRHRLRAGEGKLVGEIRDQTQRKANGVFMWTVLVVHILNDEFRRGRIFAVKKRLQEVPTKLSDLFKDLLRRDRVNMRDLLLCLQWILFAKRLLSREEFYSAMVAGLSHDFDHVDGWKPDPLDPEEVTTEDMNRFVLNSSKGLAELTKSEKAPTVQFIHESVRDFLIIDGGLRELWPELGNELASSSHERLKKCCSRYMTADLSTYQDPGGALPEASSEDAKTLREQVCTKFPFLDYATKEGFYHANEAAHTIGQKTFLAAFAVEQWIHVNNVLELAHSCRHSPHHFTAMTYAFD</sequence>
<name>A0AAJ0G4Q2_9PEZI</name>
<proteinExistence type="predicted"/>
<dbReference type="Pfam" id="PF24883">
    <property type="entry name" value="NPHP3_N"/>
    <property type="match status" value="1"/>
</dbReference>
<dbReference type="PANTHER" id="PTHR10039">
    <property type="entry name" value="AMELOGENIN"/>
    <property type="match status" value="1"/>
</dbReference>
<feature type="domain" description="NACHT" evidence="2">
    <location>
        <begin position="48"/>
        <end position="181"/>
    </location>
</feature>
<dbReference type="SUPFAM" id="SSF52540">
    <property type="entry name" value="P-loop containing nucleoside triphosphate hydrolases"/>
    <property type="match status" value="1"/>
</dbReference>
<dbReference type="AlphaFoldDB" id="A0AAJ0G4Q2"/>
<evidence type="ECO:0000259" key="2">
    <source>
        <dbReference type="PROSITE" id="PS50837"/>
    </source>
</evidence>
<dbReference type="EMBL" id="JAWDJX010000086">
    <property type="protein sequence ID" value="KAK3046607.1"/>
    <property type="molecule type" value="Genomic_DNA"/>
</dbReference>